<dbReference type="HOGENOM" id="CLU_023643_3_1_7"/>
<dbReference type="GO" id="GO:0046872">
    <property type="term" value="F:metal ion binding"/>
    <property type="evidence" value="ECO:0007669"/>
    <property type="project" value="UniProtKB-KW"/>
</dbReference>
<name>I5B3M1_9BACT</name>
<dbReference type="RefSeq" id="WP_004073484.1">
    <property type="nucleotide sequence ID" value="NZ_CM001488.1"/>
</dbReference>
<dbReference type="PANTHER" id="PTHR11085">
    <property type="entry name" value="NAD-DEPENDENT PROTEIN DEACYLASE SIRTUIN-5, MITOCHONDRIAL-RELATED"/>
    <property type="match status" value="1"/>
</dbReference>
<reference evidence="6 7" key="2">
    <citation type="submission" date="2012-02" db="EMBL/GenBank/DDBJ databases">
        <title>Improved High-Quality Draft sequence of Desulfobacter postgatei 2ac9.</title>
        <authorList>
            <consortium name="US DOE Joint Genome Institute"/>
            <person name="Lucas S."/>
            <person name="Han J."/>
            <person name="Lapidus A."/>
            <person name="Cheng J.-F."/>
            <person name="Goodwin L."/>
            <person name="Pitluck S."/>
            <person name="Peters L."/>
            <person name="Ovchinnikova G."/>
            <person name="Held B."/>
            <person name="Detter J.C."/>
            <person name="Han C."/>
            <person name="Tapia R."/>
            <person name="Land M."/>
            <person name="Hauser L."/>
            <person name="Kyrpides N."/>
            <person name="Ivanova N."/>
            <person name="Pagani I."/>
            <person name="Orellana R."/>
            <person name="Lovley D."/>
            <person name="Woyke T."/>
        </authorList>
    </citation>
    <scope>NUCLEOTIDE SEQUENCE [LARGE SCALE GENOMIC DNA]</scope>
    <source>
        <strain evidence="6 7">2ac9</strain>
    </source>
</reference>
<dbReference type="Gene3D" id="3.30.1600.10">
    <property type="entry name" value="SIR2/SIRT2 'Small Domain"/>
    <property type="match status" value="1"/>
</dbReference>
<dbReference type="GO" id="GO:0017136">
    <property type="term" value="F:histone deacetylase activity, NAD-dependent"/>
    <property type="evidence" value="ECO:0007669"/>
    <property type="project" value="TreeGrafter"/>
</dbReference>
<dbReference type="InterPro" id="IPR029035">
    <property type="entry name" value="DHS-like_NAD/FAD-binding_dom"/>
</dbReference>
<sequence length="247" mass="27356">MNIYQEAAKQIIDARYCVAFTGAGISVESGIPPFRGRNGLWNKYDPKTFEIDYFLQDSAKAWMILRDIFYDLFGQVLPNTAHYALAEMEQRGLLKSVITQNIDNLHKDAGNKEVYEFHGSLKQIVCLNCGQKVNVARVDMNRLPPTCLTCGGLMKPDVVFFGEAIPEYAASKSFEASQKADCMILIGTTGTVAPANIIPPRAKDGGTTIIEINPEPSEYTNWITDIFIQENATTAMENLMEAINGLS</sequence>
<feature type="binding site" evidence="4">
    <location>
        <position position="129"/>
    </location>
    <ligand>
        <name>Zn(2+)</name>
        <dbReference type="ChEBI" id="CHEBI:29105"/>
    </ligand>
</feature>
<dbReference type="Gene3D" id="3.40.50.1220">
    <property type="entry name" value="TPP-binding domain"/>
    <property type="match status" value="1"/>
</dbReference>
<evidence type="ECO:0000256" key="2">
    <source>
        <dbReference type="ARBA" id="ARBA00022679"/>
    </source>
</evidence>
<dbReference type="Pfam" id="PF02146">
    <property type="entry name" value="SIR2"/>
    <property type="match status" value="1"/>
</dbReference>
<dbReference type="NCBIfam" id="NF001753">
    <property type="entry name" value="PRK00481.1-3"/>
    <property type="match status" value="1"/>
</dbReference>
<accession>I5B3M1</accession>
<gene>
    <name evidence="6" type="ORF">DespoDRAFT_02205</name>
</gene>
<dbReference type="AlphaFoldDB" id="I5B3M1"/>
<dbReference type="eggNOG" id="COG0846">
    <property type="taxonomic scope" value="Bacteria"/>
</dbReference>
<evidence type="ECO:0000256" key="4">
    <source>
        <dbReference type="PROSITE-ProRule" id="PRU00236"/>
    </source>
</evidence>
<dbReference type="EC" id="2.3.1.286" evidence="1"/>
<protein>
    <recommendedName>
        <fullName evidence="1">protein acetyllysine N-acetyltransferase</fullName>
        <ecNumber evidence="1">2.3.1.286</ecNumber>
    </recommendedName>
</protein>
<dbReference type="PANTHER" id="PTHR11085:SF11">
    <property type="entry name" value="NAD-DEPENDENT PROTEIN DEACETYLASE"/>
    <property type="match status" value="1"/>
</dbReference>
<feature type="binding site" evidence="4">
    <location>
        <position position="150"/>
    </location>
    <ligand>
        <name>Zn(2+)</name>
        <dbReference type="ChEBI" id="CHEBI:29105"/>
    </ligand>
</feature>
<evidence type="ECO:0000259" key="5">
    <source>
        <dbReference type="PROSITE" id="PS50305"/>
    </source>
</evidence>
<evidence type="ECO:0000256" key="3">
    <source>
        <dbReference type="ARBA" id="ARBA00023027"/>
    </source>
</evidence>
<dbReference type="CDD" id="cd01407">
    <property type="entry name" value="SIR2-fam"/>
    <property type="match status" value="1"/>
</dbReference>
<reference evidence="6 7" key="1">
    <citation type="submission" date="2011-09" db="EMBL/GenBank/DDBJ databases">
        <authorList>
            <consortium name="US DOE Joint Genome Institute (JGI-PGF)"/>
            <person name="Lucas S."/>
            <person name="Han J."/>
            <person name="Lapidus A."/>
            <person name="Cheng J.-F."/>
            <person name="Goodwin L."/>
            <person name="Pitluck S."/>
            <person name="Peters L."/>
            <person name="Land M.L."/>
            <person name="Hauser L."/>
            <person name="Orellana R."/>
            <person name="Lovley D."/>
            <person name="Woyke T.J."/>
        </authorList>
    </citation>
    <scope>NUCLEOTIDE SEQUENCE [LARGE SCALE GENOMIC DNA]</scope>
    <source>
        <strain evidence="6 7">2ac9</strain>
    </source>
</reference>
<evidence type="ECO:0000313" key="6">
    <source>
        <dbReference type="EMBL" id="EIM64084.1"/>
    </source>
</evidence>
<dbReference type="EMBL" id="CM001488">
    <property type="protein sequence ID" value="EIM64084.1"/>
    <property type="molecule type" value="Genomic_DNA"/>
</dbReference>
<feature type="domain" description="Deacetylase sirtuin-type" evidence="5">
    <location>
        <begin position="1"/>
        <end position="242"/>
    </location>
</feature>
<dbReference type="GO" id="GO:0070403">
    <property type="term" value="F:NAD+ binding"/>
    <property type="evidence" value="ECO:0007669"/>
    <property type="project" value="InterPro"/>
</dbReference>
<dbReference type="InterPro" id="IPR026590">
    <property type="entry name" value="Ssirtuin_cat_dom"/>
</dbReference>
<dbReference type="Proteomes" id="UP000005778">
    <property type="component" value="Chromosome"/>
</dbReference>
<proteinExistence type="predicted"/>
<evidence type="ECO:0000313" key="7">
    <source>
        <dbReference type="Proteomes" id="UP000005778"/>
    </source>
</evidence>
<keyword evidence="2" id="KW-0808">Transferase</keyword>
<keyword evidence="3" id="KW-0520">NAD</keyword>
<dbReference type="OrthoDB" id="9800582at2"/>
<keyword evidence="4" id="KW-0862">Zinc</keyword>
<dbReference type="InterPro" id="IPR050134">
    <property type="entry name" value="NAD-dep_sirtuin_deacylases"/>
</dbReference>
<keyword evidence="7" id="KW-1185">Reference proteome</keyword>
<dbReference type="InterPro" id="IPR003000">
    <property type="entry name" value="Sirtuin"/>
</dbReference>
<dbReference type="PROSITE" id="PS50305">
    <property type="entry name" value="SIRTUIN"/>
    <property type="match status" value="1"/>
</dbReference>
<dbReference type="InterPro" id="IPR026591">
    <property type="entry name" value="Sirtuin_cat_small_dom_sf"/>
</dbReference>
<dbReference type="STRING" id="879212.DespoDRAFT_02205"/>
<organism evidence="6 7">
    <name type="scientific">Desulfobacter postgatei 2ac9</name>
    <dbReference type="NCBI Taxonomy" id="879212"/>
    <lineage>
        <taxon>Bacteria</taxon>
        <taxon>Pseudomonadati</taxon>
        <taxon>Thermodesulfobacteriota</taxon>
        <taxon>Desulfobacteria</taxon>
        <taxon>Desulfobacterales</taxon>
        <taxon>Desulfobacteraceae</taxon>
        <taxon>Desulfobacter</taxon>
    </lineage>
</organism>
<dbReference type="SUPFAM" id="SSF52467">
    <property type="entry name" value="DHS-like NAD/FAD-binding domain"/>
    <property type="match status" value="1"/>
</dbReference>
<keyword evidence="4" id="KW-0479">Metal-binding</keyword>
<feature type="active site" description="Proton acceptor" evidence="4">
    <location>
        <position position="118"/>
    </location>
</feature>
<feature type="binding site" evidence="4">
    <location>
        <position position="126"/>
    </location>
    <ligand>
        <name>Zn(2+)</name>
        <dbReference type="ChEBI" id="CHEBI:29105"/>
    </ligand>
</feature>
<feature type="binding site" evidence="4">
    <location>
        <position position="147"/>
    </location>
    <ligand>
        <name>Zn(2+)</name>
        <dbReference type="ChEBI" id="CHEBI:29105"/>
    </ligand>
</feature>
<evidence type="ECO:0000256" key="1">
    <source>
        <dbReference type="ARBA" id="ARBA00012928"/>
    </source>
</evidence>